<dbReference type="Proteomes" id="UP000094285">
    <property type="component" value="Unassembled WGS sequence"/>
</dbReference>
<dbReference type="OrthoDB" id="5348404at2759"/>
<dbReference type="AlphaFoldDB" id="A0A1E4SM37"/>
<dbReference type="EMBL" id="KV453910">
    <property type="protein sequence ID" value="ODV80555.1"/>
    <property type="molecule type" value="Genomic_DNA"/>
</dbReference>
<evidence type="ECO:0000313" key="2">
    <source>
        <dbReference type="EMBL" id="ODV80555.1"/>
    </source>
</evidence>
<name>A0A1E4SM37_9ASCO</name>
<evidence type="ECO:0000313" key="3">
    <source>
        <dbReference type="Proteomes" id="UP000094285"/>
    </source>
</evidence>
<dbReference type="RefSeq" id="XP_020065677.1">
    <property type="nucleotide sequence ID" value="XM_020208418.1"/>
</dbReference>
<sequence>IDHQGLQAPDDSDGQSEIVYEIKDQASFHITRALFIANLRRPVNAINFQNYLKELAADAGGLHVERAWLNRSRTHGIVLVDREEGAEFIRDKLNGSVYPSPEEDEKLKAEYEAREQERFELESVQYQKALDDAEDDRDKDELKEPVSPREFLPERLPLYVDYIPVKAINQWVFEEDRGPRNGVWKIDYESRGEEVIANHTLLNGDFIPRYDGSGPRPYDVTGPRPYDGTGPRPYNVVPSKDGYQPRDYVDSYRGDYKHDSYVPGQRSRERPRTDTYEPLYRDRSPQRSRSP</sequence>
<proteinExistence type="predicted"/>
<gene>
    <name evidence="2" type="ORF">CANTADRAFT_31860</name>
</gene>
<organism evidence="2 3">
    <name type="scientific">Suhomyces tanzawaensis NRRL Y-17324</name>
    <dbReference type="NCBI Taxonomy" id="984487"/>
    <lineage>
        <taxon>Eukaryota</taxon>
        <taxon>Fungi</taxon>
        <taxon>Dikarya</taxon>
        <taxon>Ascomycota</taxon>
        <taxon>Saccharomycotina</taxon>
        <taxon>Pichiomycetes</taxon>
        <taxon>Debaryomycetaceae</taxon>
        <taxon>Suhomyces</taxon>
    </lineage>
</organism>
<keyword evidence="3" id="KW-1185">Reference proteome</keyword>
<feature type="non-terminal residue" evidence="2">
    <location>
        <position position="1"/>
    </location>
</feature>
<dbReference type="STRING" id="984487.A0A1E4SM37"/>
<feature type="region of interest" description="Disordered" evidence="1">
    <location>
        <begin position="206"/>
        <end position="291"/>
    </location>
</feature>
<protein>
    <submittedName>
        <fullName evidence="2">Uncharacterized protein</fullName>
    </submittedName>
</protein>
<feature type="non-terminal residue" evidence="2">
    <location>
        <position position="291"/>
    </location>
</feature>
<reference evidence="3" key="1">
    <citation type="submission" date="2016-05" db="EMBL/GenBank/DDBJ databases">
        <title>Comparative genomics of biotechnologically important yeasts.</title>
        <authorList>
            <consortium name="DOE Joint Genome Institute"/>
            <person name="Riley R."/>
            <person name="Haridas S."/>
            <person name="Wolfe K.H."/>
            <person name="Lopes M.R."/>
            <person name="Hittinger C.T."/>
            <person name="Goker M."/>
            <person name="Salamov A."/>
            <person name="Wisecaver J."/>
            <person name="Long T.M."/>
            <person name="Aerts A.L."/>
            <person name="Barry K."/>
            <person name="Choi C."/>
            <person name="Clum A."/>
            <person name="Coughlan A.Y."/>
            <person name="Deshpande S."/>
            <person name="Douglass A.P."/>
            <person name="Hanson S.J."/>
            <person name="Klenk H.-P."/>
            <person name="Labutti K."/>
            <person name="Lapidus A."/>
            <person name="Lindquist E."/>
            <person name="Lipzen A."/>
            <person name="Meier-Kolthoff J.P."/>
            <person name="Ohm R.A."/>
            <person name="Otillar R.P."/>
            <person name="Pangilinan J."/>
            <person name="Peng Y."/>
            <person name="Rokas A."/>
            <person name="Rosa C.A."/>
            <person name="Scheuner C."/>
            <person name="Sibirny A.A."/>
            <person name="Slot J.C."/>
            <person name="Stielow J.B."/>
            <person name="Sun H."/>
            <person name="Kurtzman C.P."/>
            <person name="Blackwell M."/>
            <person name="Grigoriev I.V."/>
            <person name="Jeffries T.W."/>
        </authorList>
    </citation>
    <scope>NUCLEOTIDE SEQUENCE [LARGE SCALE GENOMIC DNA]</scope>
    <source>
        <strain evidence="3">NRRL Y-17324</strain>
    </source>
</reference>
<feature type="compositionally biased region" description="Basic and acidic residues" evidence="1">
    <location>
        <begin position="243"/>
        <end position="285"/>
    </location>
</feature>
<evidence type="ECO:0000256" key="1">
    <source>
        <dbReference type="SAM" id="MobiDB-lite"/>
    </source>
</evidence>
<dbReference type="GeneID" id="30982555"/>
<accession>A0A1E4SM37</accession>